<comment type="caution">
    <text evidence="1">The sequence shown here is derived from an EMBL/GenBank/DDBJ whole genome shotgun (WGS) entry which is preliminary data.</text>
</comment>
<accession>A0A2N6SXB6</accession>
<dbReference type="Proteomes" id="UP000235363">
    <property type="component" value="Unassembled WGS sequence"/>
</dbReference>
<name>A0A2N6SXB6_9CORY</name>
<dbReference type="RefSeq" id="WP_102213778.1">
    <property type="nucleotide sequence ID" value="NZ_PNHF01000022.1"/>
</dbReference>
<proteinExistence type="predicted"/>
<organism evidence="1 2">
    <name type="scientific">Corynebacterium xerosis</name>
    <dbReference type="NCBI Taxonomy" id="1725"/>
    <lineage>
        <taxon>Bacteria</taxon>
        <taxon>Bacillati</taxon>
        <taxon>Actinomycetota</taxon>
        <taxon>Actinomycetes</taxon>
        <taxon>Mycobacteriales</taxon>
        <taxon>Corynebacteriaceae</taxon>
        <taxon>Corynebacterium</taxon>
    </lineage>
</organism>
<dbReference type="AlphaFoldDB" id="A0A2N6SXB6"/>
<sequence length="199" mass="20855">MQLVDVDPSTFEIGGSHVFRYVLDGESGECTISERGVMCMGSPGNDIPEVKVDPFPQGPASAVSVGVDGTEYLVFEGAPPAPATLKAGERTSRGQSTCSVNDASTLTCDFDGESFALEGEEAVISTNSEPVGRYFVDDSSESGETLENAGATKNAAESCGTIQFRIEGSGRNLAAHEVRRNLVSEEFLPPFGLASDECG</sequence>
<gene>
    <name evidence="1" type="ORF">CJ204_09485</name>
</gene>
<evidence type="ECO:0000313" key="2">
    <source>
        <dbReference type="Proteomes" id="UP000235363"/>
    </source>
</evidence>
<protein>
    <submittedName>
        <fullName evidence="1">Uncharacterized protein</fullName>
    </submittedName>
</protein>
<dbReference type="EMBL" id="PNHF01000022">
    <property type="protein sequence ID" value="PMC61725.1"/>
    <property type="molecule type" value="Genomic_DNA"/>
</dbReference>
<evidence type="ECO:0000313" key="1">
    <source>
        <dbReference type="EMBL" id="PMC61725.1"/>
    </source>
</evidence>
<reference evidence="1 2" key="1">
    <citation type="submission" date="2017-09" db="EMBL/GenBank/DDBJ databases">
        <title>Bacterial strain isolated from the female urinary microbiota.</title>
        <authorList>
            <person name="Thomas-White K."/>
            <person name="Kumar N."/>
            <person name="Forster S."/>
            <person name="Putonti C."/>
            <person name="Lawley T."/>
            <person name="Wolfe A.J."/>
        </authorList>
    </citation>
    <scope>NUCLEOTIDE SEQUENCE [LARGE SCALE GENOMIC DNA]</scope>
    <source>
        <strain evidence="1 2">UMB0908</strain>
    </source>
</reference>